<evidence type="ECO:0000259" key="13">
    <source>
        <dbReference type="PROSITE" id="PS50939"/>
    </source>
</evidence>
<name>A0A2P6S0D4_ROSCH</name>
<evidence type="ECO:0000313" key="14">
    <source>
        <dbReference type="EMBL" id="PRQ52116.1"/>
    </source>
</evidence>
<evidence type="ECO:0000256" key="10">
    <source>
        <dbReference type="ARBA" id="ARBA00023136"/>
    </source>
</evidence>
<keyword evidence="9" id="KW-0408">Iron</keyword>
<keyword evidence="6" id="KW-0479">Metal-binding</keyword>
<evidence type="ECO:0000256" key="12">
    <source>
        <dbReference type="SAM" id="SignalP"/>
    </source>
</evidence>
<dbReference type="InterPro" id="IPR045150">
    <property type="entry name" value="CYB561D1/2"/>
</dbReference>
<evidence type="ECO:0000256" key="7">
    <source>
        <dbReference type="ARBA" id="ARBA00022982"/>
    </source>
</evidence>
<reference evidence="14 15" key="1">
    <citation type="journal article" date="2018" name="Nat. Genet.">
        <title>The Rosa genome provides new insights in the design of modern roses.</title>
        <authorList>
            <person name="Bendahmane M."/>
        </authorList>
    </citation>
    <scope>NUCLEOTIDE SEQUENCE [LARGE SCALE GENOMIC DNA]</scope>
    <source>
        <strain evidence="15">cv. Old Blush</strain>
    </source>
</reference>
<dbReference type="EMBL" id="PDCK01000040">
    <property type="protein sequence ID" value="PRQ52116.1"/>
    <property type="molecule type" value="Genomic_DNA"/>
</dbReference>
<keyword evidence="7" id="KW-0249">Electron transport</keyword>
<gene>
    <name evidence="14" type="ORF">RchiOBHm_Chr2g0151991</name>
</gene>
<evidence type="ECO:0000256" key="6">
    <source>
        <dbReference type="ARBA" id="ARBA00022723"/>
    </source>
</evidence>
<evidence type="ECO:0000313" key="15">
    <source>
        <dbReference type="Proteomes" id="UP000238479"/>
    </source>
</evidence>
<feature type="domain" description="Cytochrome b561" evidence="13">
    <location>
        <begin position="3"/>
        <end position="214"/>
    </location>
</feature>
<dbReference type="CDD" id="cd08760">
    <property type="entry name" value="Cyt_b561_FRRS1_like"/>
    <property type="match status" value="1"/>
</dbReference>
<keyword evidence="15" id="KW-1185">Reference proteome</keyword>
<keyword evidence="5 11" id="KW-0812">Transmembrane</keyword>
<feature type="transmembrane region" description="Helical" evidence="11">
    <location>
        <begin position="121"/>
        <end position="140"/>
    </location>
</feature>
<dbReference type="GO" id="GO:0016020">
    <property type="term" value="C:membrane"/>
    <property type="evidence" value="ECO:0007669"/>
    <property type="project" value="UniProtKB-SubCell"/>
</dbReference>
<proteinExistence type="predicted"/>
<sequence length="248" mass="28417">MRFLHNLGFFCILFLVSPLFTSSQEHVKGVSNHKEHIHKHMSRKLSFEIKLHGFLLWASMGFLTPVGLLAIRMSHRVQCRRRLRILFYVHALSEILSLLLSTAGAVMSFRNFNNSFNNRHQRIGVGLYGLIWLQALIGIVRPQRGSKGRSMWFLVHWMLGTAVSLLGVLNIYTGLVAYQEKTSKGIKFWTIVFTAEVCFITFFYLFQDKWVYIHKQGVSLGNESKGATTDQVVLPRDKQKEVAPAESC</sequence>
<dbReference type="Gene3D" id="1.20.120.1770">
    <property type="match status" value="1"/>
</dbReference>
<evidence type="ECO:0000256" key="4">
    <source>
        <dbReference type="ARBA" id="ARBA00022617"/>
    </source>
</evidence>
<organism evidence="14 15">
    <name type="scientific">Rosa chinensis</name>
    <name type="common">China rose</name>
    <dbReference type="NCBI Taxonomy" id="74649"/>
    <lineage>
        <taxon>Eukaryota</taxon>
        <taxon>Viridiplantae</taxon>
        <taxon>Streptophyta</taxon>
        <taxon>Embryophyta</taxon>
        <taxon>Tracheophyta</taxon>
        <taxon>Spermatophyta</taxon>
        <taxon>Magnoliopsida</taxon>
        <taxon>eudicotyledons</taxon>
        <taxon>Gunneridae</taxon>
        <taxon>Pentapetalae</taxon>
        <taxon>rosids</taxon>
        <taxon>fabids</taxon>
        <taxon>Rosales</taxon>
        <taxon>Rosaceae</taxon>
        <taxon>Rosoideae</taxon>
        <taxon>Rosoideae incertae sedis</taxon>
        <taxon>Rosa</taxon>
    </lineage>
</organism>
<dbReference type="OrthoDB" id="19261at2759"/>
<keyword evidence="8 11" id="KW-1133">Transmembrane helix</keyword>
<dbReference type="AlphaFoldDB" id="A0A2P6S0D4"/>
<feature type="transmembrane region" description="Helical" evidence="11">
    <location>
        <begin position="152"/>
        <end position="174"/>
    </location>
</feature>
<evidence type="ECO:0000256" key="11">
    <source>
        <dbReference type="SAM" id="Phobius"/>
    </source>
</evidence>
<keyword evidence="4" id="KW-0349">Heme</keyword>
<dbReference type="PROSITE" id="PS50939">
    <property type="entry name" value="CYTOCHROME_B561"/>
    <property type="match status" value="1"/>
</dbReference>
<feature type="transmembrane region" description="Helical" evidence="11">
    <location>
        <begin position="186"/>
        <end position="206"/>
    </location>
</feature>
<dbReference type="GO" id="GO:0046872">
    <property type="term" value="F:metal ion binding"/>
    <property type="evidence" value="ECO:0007669"/>
    <property type="project" value="UniProtKB-KW"/>
</dbReference>
<comment type="subcellular location">
    <subcellularLocation>
        <location evidence="2">Membrane</location>
        <topology evidence="2">Multi-pass membrane protein</topology>
    </subcellularLocation>
</comment>
<comment type="cofactor">
    <cofactor evidence="1">
        <name>heme b</name>
        <dbReference type="ChEBI" id="CHEBI:60344"/>
    </cofactor>
</comment>
<feature type="transmembrane region" description="Helical" evidence="11">
    <location>
        <begin position="54"/>
        <end position="73"/>
    </location>
</feature>
<feature type="chain" id="PRO_5015146585" evidence="12">
    <location>
        <begin position="24"/>
        <end position="248"/>
    </location>
</feature>
<dbReference type="SMART" id="SM00665">
    <property type="entry name" value="B561"/>
    <property type="match status" value="1"/>
</dbReference>
<dbReference type="GO" id="GO:0140575">
    <property type="term" value="F:transmembrane monodehydroascorbate reductase activity"/>
    <property type="evidence" value="ECO:0007669"/>
    <property type="project" value="InterPro"/>
</dbReference>
<evidence type="ECO:0000256" key="9">
    <source>
        <dbReference type="ARBA" id="ARBA00023004"/>
    </source>
</evidence>
<dbReference type="GO" id="GO:0020037">
    <property type="term" value="F:heme binding"/>
    <property type="evidence" value="ECO:0007669"/>
    <property type="project" value="TreeGrafter"/>
</dbReference>
<evidence type="ECO:0000256" key="8">
    <source>
        <dbReference type="ARBA" id="ARBA00022989"/>
    </source>
</evidence>
<dbReference type="STRING" id="74649.A0A2P6S0D4"/>
<evidence type="ECO:0000256" key="2">
    <source>
        <dbReference type="ARBA" id="ARBA00004141"/>
    </source>
</evidence>
<dbReference type="Gramene" id="PRQ52116">
    <property type="protein sequence ID" value="PRQ52116"/>
    <property type="gene ID" value="RchiOBHm_Chr2g0151991"/>
</dbReference>
<dbReference type="Pfam" id="PF03188">
    <property type="entry name" value="Cytochrom_B561"/>
    <property type="match status" value="1"/>
</dbReference>
<dbReference type="PANTHER" id="PTHR15422">
    <property type="entry name" value="OS05G0565100 PROTEIN"/>
    <property type="match status" value="1"/>
</dbReference>
<feature type="signal peptide" evidence="12">
    <location>
        <begin position="1"/>
        <end position="23"/>
    </location>
</feature>
<comment type="caution">
    <text evidence="14">The sequence shown here is derived from an EMBL/GenBank/DDBJ whole genome shotgun (WGS) entry which is preliminary data.</text>
</comment>
<feature type="transmembrane region" description="Helical" evidence="11">
    <location>
        <begin position="85"/>
        <end position="109"/>
    </location>
</feature>
<keyword evidence="3" id="KW-0813">Transport</keyword>
<protein>
    <submittedName>
        <fullName evidence="14">Putative cytochrome b561/ferric reductase transmembrane</fullName>
    </submittedName>
</protein>
<evidence type="ECO:0000256" key="3">
    <source>
        <dbReference type="ARBA" id="ARBA00022448"/>
    </source>
</evidence>
<dbReference type="InterPro" id="IPR006593">
    <property type="entry name" value="Cyt_b561/ferric_Rdtase_TM"/>
</dbReference>
<dbReference type="Proteomes" id="UP000238479">
    <property type="component" value="Chromosome 2"/>
</dbReference>
<keyword evidence="10 11" id="KW-0472">Membrane</keyword>
<evidence type="ECO:0000256" key="1">
    <source>
        <dbReference type="ARBA" id="ARBA00001970"/>
    </source>
</evidence>
<dbReference type="PANTHER" id="PTHR15422:SF24">
    <property type="entry name" value="DOMON RELATED DOMAIN-CONTAINING PROTEIN"/>
    <property type="match status" value="1"/>
</dbReference>
<keyword evidence="12" id="KW-0732">Signal</keyword>
<accession>A0A2P6S0D4</accession>
<evidence type="ECO:0000256" key="5">
    <source>
        <dbReference type="ARBA" id="ARBA00022692"/>
    </source>
</evidence>
<dbReference type="OMA" id="THAILQI"/>